<organism evidence="1 2">
    <name type="scientific">Deinococcus multiflagellatus</name>
    <dbReference type="NCBI Taxonomy" id="1656887"/>
    <lineage>
        <taxon>Bacteria</taxon>
        <taxon>Thermotogati</taxon>
        <taxon>Deinococcota</taxon>
        <taxon>Deinococci</taxon>
        <taxon>Deinococcales</taxon>
        <taxon>Deinococcaceae</taxon>
        <taxon>Deinococcus</taxon>
    </lineage>
</organism>
<protein>
    <submittedName>
        <fullName evidence="1">Phosphotransferase</fullName>
    </submittedName>
</protein>
<dbReference type="EMBL" id="JBHSWB010000001">
    <property type="protein sequence ID" value="MFC6660446.1"/>
    <property type="molecule type" value="Genomic_DNA"/>
</dbReference>
<reference evidence="2" key="1">
    <citation type="journal article" date="2019" name="Int. J. Syst. Evol. Microbiol.">
        <title>The Global Catalogue of Microorganisms (GCM) 10K type strain sequencing project: providing services to taxonomists for standard genome sequencing and annotation.</title>
        <authorList>
            <consortium name="The Broad Institute Genomics Platform"/>
            <consortium name="The Broad Institute Genome Sequencing Center for Infectious Disease"/>
            <person name="Wu L."/>
            <person name="Ma J."/>
        </authorList>
    </citation>
    <scope>NUCLEOTIDE SEQUENCE [LARGE SCALE GENOMIC DNA]</scope>
    <source>
        <strain evidence="2">CCUG 63830</strain>
    </source>
</reference>
<comment type="caution">
    <text evidence="1">The sequence shown here is derived from an EMBL/GenBank/DDBJ whole genome shotgun (WGS) entry which is preliminary data.</text>
</comment>
<evidence type="ECO:0000313" key="2">
    <source>
        <dbReference type="Proteomes" id="UP001596317"/>
    </source>
</evidence>
<dbReference type="InterPro" id="IPR011009">
    <property type="entry name" value="Kinase-like_dom_sf"/>
</dbReference>
<dbReference type="RefSeq" id="WP_224606389.1">
    <property type="nucleotide sequence ID" value="NZ_JAIQXV010000004.1"/>
</dbReference>
<dbReference type="SUPFAM" id="SSF56112">
    <property type="entry name" value="Protein kinase-like (PK-like)"/>
    <property type="match status" value="1"/>
</dbReference>
<dbReference type="Proteomes" id="UP001596317">
    <property type="component" value="Unassembled WGS sequence"/>
</dbReference>
<proteinExistence type="predicted"/>
<accession>A0ABW1ZI39</accession>
<keyword evidence="2" id="KW-1185">Reference proteome</keyword>
<evidence type="ECO:0000313" key="1">
    <source>
        <dbReference type="EMBL" id="MFC6660446.1"/>
    </source>
</evidence>
<name>A0ABW1ZI39_9DEIO</name>
<gene>
    <name evidence="1" type="ORF">ACFP90_08785</name>
</gene>
<sequence>MAPEARAVALWHAQALLVWRTPEGGWPQVLLSAEQPLEEALSAALGPVWLLHDGGHLFGQAGLVHVQALGEGTPTGGGGWRAERPPPIPNVRRWQRPGWPATVNQLAGQLLQGTGVALDGAPHLQFASDLSATHLLATSQGRAWLKVSDSGREAALTTHLWARHPELLPPVLAADPARGALLTQDGGALLDGAAALDAWTEALTRLARFQRTADAGALAAAGAPALPLQQMTEQVDALLGDRAALRGWNLEPAVADALTAARPRLRAALRDLQLHGLPDLPAHGDAHPRNALHSAARGSVWFDWSEAASATHPFMDAGWFLAFALHPSRAALPVWQAHPDAAARMGAAYLRALDAADAAPLLWRALPLALLHRAAVYDATFRTWTGTVPGTRPNYVPYYLRQAARELQRLT</sequence>